<name>A0A2J6WEX2_9BACT</name>
<dbReference type="NCBIfam" id="TIGR00082">
    <property type="entry name" value="rbfA"/>
    <property type="match status" value="1"/>
</dbReference>
<dbReference type="EMBL" id="PNIL01000030">
    <property type="protein sequence ID" value="PMP68005.1"/>
    <property type="molecule type" value="Genomic_DNA"/>
</dbReference>
<sequence>MSELRKHKIESAILREVSTYMHSLDDPLLKSVTITHVEMSEDLRYAKVFYTIIGHENEEEEIKQKLIKATRRIQRDVAHRLKNMKFVPLLNFHFDLSIQKGNKVLEILDEVEKELKEKGEDVGGT</sequence>
<proteinExistence type="inferred from homology"/>
<evidence type="ECO:0000313" key="3">
    <source>
        <dbReference type="EMBL" id="PMP68005.1"/>
    </source>
</evidence>
<accession>A0A2J6WEX2</accession>
<dbReference type="AlphaFoldDB" id="A0A2J6WEX2"/>
<keyword evidence="2" id="KW-0963">Cytoplasm</keyword>
<keyword evidence="1 2" id="KW-0690">Ribosome biogenesis</keyword>
<dbReference type="InterPro" id="IPR015946">
    <property type="entry name" value="KH_dom-like_a/b"/>
</dbReference>
<comment type="caution">
    <text evidence="3">The sequence shown here is derived from an EMBL/GenBank/DDBJ whole genome shotgun (WGS) entry which is preliminary data.</text>
</comment>
<dbReference type="InterPro" id="IPR000238">
    <property type="entry name" value="RbfA"/>
</dbReference>
<gene>
    <name evidence="2 3" type="primary">rbfA</name>
    <name evidence="3" type="ORF">C0189_02115</name>
</gene>
<dbReference type="PANTHER" id="PTHR33515:SF1">
    <property type="entry name" value="RIBOSOME-BINDING FACTOR A, CHLOROPLASTIC-RELATED"/>
    <property type="match status" value="1"/>
</dbReference>
<organism evidence="3 4">
    <name type="scientific">Caldisericum exile</name>
    <dbReference type="NCBI Taxonomy" id="693075"/>
    <lineage>
        <taxon>Bacteria</taxon>
        <taxon>Pseudomonadati</taxon>
        <taxon>Caldisericota/Cryosericota group</taxon>
        <taxon>Caldisericota</taxon>
        <taxon>Caldisericia</taxon>
        <taxon>Caldisericales</taxon>
        <taxon>Caldisericaceae</taxon>
        <taxon>Caldisericum</taxon>
    </lineage>
</organism>
<dbReference type="Gene3D" id="3.30.300.20">
    <property type="match status" value="1"/>
</dbReference>
<reference evidence="3 4" key="1">
    <citation type="submission" date="2018-01" db="EMBL/GenBank/DDBJ databases">
        <title>Metagenomic assembled genomes from two thermal pools in the Uzon Caldera, Kamchatka, Russia.</title>
        <authorList>
            <person name="Wilkins L."/>
            <person name="Ettinger C."/>
        </authorList>
    </citation>
    <scope>NUCLEOTIDE SEQUENCE [LARGE SCALE GENOMIC DNA]</scope>
    <source>
        <strain evidence="3">ZAV-07</strain>
    </source>
</reference>
<dbReference type="GO" id="GO:0005829">
    <property type="term" value="C:cytosol"/>
    <property type="evidence" value="ECO:0007669"/>
    <property type="project" value="TreeGrafter"/>
</dbReference>
<dbReference type="RefSeq" id="WP_416084851.1">
    <property type="nucleotide sequence ID" value="NZ_JBNARP010000005.1"/>
</dbReference>
<dbReference type="PANTHER" id="PTHR33515">
    <property type="entry name" value="RIBOSOME-BINDING FACTOR A, CHLOROPLASTIC-RELATED"/>
    <property type="match status" value="1"/>
</dbReference>
<comment type="subunit">
    <text evidence="2">Monomer. Binds 30S ribosomal subunits, but not 50S ribosomal subunits or 70S ribosomes.</text>
</comment>
<dbReference type="Pfam" id="PF02033">
    <property type="entry name" value="RBFA"/>
    <property type="match status" value="1"/>
</dbReference>
<evidence type="ECO:0000256" key="1">
    <source>
        <dbReference type="ARBA" id="ARBA00022517"/>
    </source>
</evidence>
<comment type="function">
    <text evidence="2">One of several proteins that assist in the late maturation steps of the functional core of the 30S ribosomal subunit. Associates with free 30S ribosomal subunits (but not with 30S subunits that are part of 70S ribosomes or polysomes). Required for efficient processing of 16S rRNA. May interact with the 5'-terminal helix region of 16S rRNA.</text>
</comment>
<evidence type="ECO:0000313" key="4">
    <source>
        <dbReference type="Proteomes" id="UP000237040"/>
    </source>
</evidence>
<dbReference type="GO" id="GO:0043024">
    <property type="term" value="F:ribosomal small subunit binding"/>
    <property type="evidence" value="ECO:0007669"/>
    <property type="project" value="TreeGrafter"/>
</dbReference>
<comment type="subcellular location">
    <subcellularLocation>
        <location evidence="2">Cytoplasm</location>
    </subcellularLocation>
</comment>
<comment type="similarity">
    <text evidence="2">Belongs to the RbfA family.</text>
</comment>
<dbReference type="SUPFAM" id="SSF89919">
    <property type="entry name" value="Ribosome-binding factor A, RbfA"/>
    <property type="match status" value="1"/>
</dbReference>
<dbReference type="GO" id="GO:0030490">
    <property type="term" value="P:maturation of SSU-rRNA"/>
    <property type="evidence" value="ECO:0007669"/>
    <property type="project" value="UniProtKB-UniRule"/>
</dbReference>
<evidence type="ECO:0000256" key="2">
    <source>
        <dbReference type="HAMAP-Rule" id="MF_00003"/>
    </source>
</evidence>
<dbReference type="InterPro" id="IPR023799">
    <property type="entry name" value="RbfA_dom_sf"/>
</dbReference>
<dbReference type="HAMAP" id="MF_00003">
    <property type="entry name" value="RbfA"/>
    <property type="match status" value="1"/>
</dbReference>
<protein>
    <recommendedName>
        <fullName evidence="2">Ribosome-binding factor A</fullName>
    </recommendedName>
</protein>
<dbReference type="Proteomes" id="UP000237040">
    <property type="component" value="Unassembled WGS sequence"/>
</dbReference>